<keyword evidence="4 7" id="KW-0747">Spliceosome</keyword>
<feature type="domain" description="Pre-mRNA-splicing factor 38 C-terminal" evidence="10">
    <location>
        <begin position="208"/>
        <end position="307"/>
    </location>
</feature>
<evidence type="ECO:0000256" key="3">
    <source>
        <dbReference type="ARBA" id="ARBA00022664"/>
    </source>
</evidence>
<dbReference type="GO" id="GO:0005681">
    <property type="term" value="C:spliceosomal complex"/>
    <property type="evidence" value="ECO:0007669"/>
    <property type="project" value="UniProtKB-KW"/>
</dbReference>
<feature type="compositionally biased region" description="Basic and acidic residues" evidence="8">
    <location>
        <begin position="235"/>
        <end position="260"/>
    </location>
</feature>
<evidence type="ECO:0000256" key="5">
    <source>
        <dbReference type="ARBA" id="ARBA00023187"/>
    </source>
</evidence>
<feature type="compositionally biased region" description="Basic residues" evidence="8">
    <location>
        <begin position="338"/>
        <end position="347"/>
    </location>
</feature>
<evidence type="ECO:0000256" key="8">
    <source>
        <dbReference type="SAM" id="MobiDB-lite"/>
    </source>
</evidence>
<evidence type="ECO:0000256" key="4">
    <source>
        <dbReference type="ARBA" id="ARBA00022728"/>
    </source>
</evidence>
<gene>
    <name evidence="11" type="ORF">PVAP13_2NG246906</name>
</gene>
<dbReference type="Pfam" id="PF12871">
    <property type="entry name" value="PRP38_assoc"/>
    <property type="match status" value="1"/>
</dbReference>
<evidence type="ECO:0000256" key="7">
    <source>
        <dbReference type="RuleBase" id="RU367025"/>
    </source>
</evidence>
<dbReference type="EMBL" id="CM029040">
    <property type="protein sequence ID" value="KAG2633743.1"/>
    <property type="molecule type" value="Genomic_DNA"/>
</dbReference>
<dbReference type="Pfam" id="PF03371">
    <property type="entry name" value="PRP38"/>
    <property type="match status" value="1"/>
</dbReference>
<evidence type="ECO:0000256" key="9">
    <source>
        <dbReference type="SAM" id="Phobius"/>
    </source>
</evidence>
<accession>A0A8T0VMI0</accession>
<dbReference type="InterPro" id="IPR005037">
    <property type="entry name" value="PRP38"/>
</dbReference>
<dbReference type="PANTHER" id="PTHR23142">
    <property type="entry name" value="PRE-MRNA-SPLICING FACTOR 38A-RELATED"/>
    <property type="match status" value="1"/>
</dbReference>
<organism evidence="11 12">
    <name type="scientific">Panicum virgatum</name>
    <name type="common">Blackwell switchgrass</name>
    <dbReference type="NCBI Taxonomy" id="38727"/>
    <lineage>
        <taxon>Eukaryota</taxon>
        <taxon>Viridiplantae</taxon>
        <taxon>Streptophyta</taxon>
        <taxon>Embryophyta</taxon>
        <taxon>Tracheophyta</taxon>
        <taxon>Spermatophyta</taxon>
        <taxon>Magnoliopsida</taxon>
        <taxon>Liliopsida</taxon>
        <taxon>Poales</taxon>
        <taxon>Poaceae</taxon>
        <taxon>PACMAD clade</taxon>
        <taxon>Panicoideae</taxon>
        <taxon>Panicodae</taxon>
        <taxon>Paniceae</taxon>
        <taxon>Panicinae</taxon>
        <taxon>Panicum</taxon>
        <taxon>Panicum sect. Hiantes</taxon>
    </lineage>
</organism>
<evidence type="ECO:0000313" key="11">
    <source>
        <dbReference type="EMBL" id="KAG2633743.1"/>
    </source>
</evidence>
<comment type="caution">
    <text evidence="11">The sequence shown here is derived from an EMBL/GenBank/DDBJ whole genome shotgun (WGS) entry which is preliminary data.</text>
</comment>
<keyword evidence="9" id="KW-0472">Membrane</keyword>
<keyword evidence="5 7" id="KW-0508">mRNA splicing</keyword>
<comment type="function">
    <text evidence="7">Required for pre-mRNA splicing.</text>
</comment>
<evidence type="ECO:0000259" key="10">
    <source>
        <dbReference type="Pfam" id="PF12871"/>
    </source>
</evidence>
<feature type="compositionally biased region" description="Basic and acidic residues" evidence="8">
    <location>
        <begin position="372"/>
        <end position="393"/>
    </location>
</feature>
<keyword evidence="12" id="KW-1185">Reference proteome</keyword>
<comment type="similarity">
    <text evidence="2 7">Belongs to the PRP38 family.</text>
</comment>
<keyword evidence="9" id="KW-1133">Transmembrane helix</keyword>
<sequence>MANRTDPLAKSIHGTNPQNLVEKIVRSKIYQSTYWKEQCFGLTAETLVDKAMELDHTGGTYGGNRKPTPFLCLALKMLQIQPDKDIVVEFIKNEDYKCALLSLYQFLIGSLLFLCLYFVFPRRFGRYVRVLGAFYLRLTGTVADVYQYLEPLYNDYRKIRHKLSDGQFTLTHVDEFIDELLTKDYSCDTALPRIQKRWVLEASGTLEPRRSALEDDFEEEEEDKEEEQPMEIDEPNGREKDNHRGRSPARERDRDRDRDRKHERHHRDRDYERDRDYDRDYGRGRERDRDRDRERDRNRDRDRDRDRHRLRDDDYSRDRDRDHERDGRERERRDRDRGRHRSRSRSRDRRDRDREDGEYRRRRGRGSMSPRGRGEDGVTREEPKRKKEKKEKGGGNAPDPNDPEIIEMNKLRASLGLKPLK</sequence>
<name>A0A8T0VMI0_PANVG</name>
<feature type="transmembrane region" description="Helical" evidence="9">
    <location>
        <begin position="99"/>
        <end position="120"/>
    </location>
</feature>
<feature type="region of interest" description="Disordered" evidence="8">
    <location>
        <begin position="210"/>
        <end position="421"/>
    </location>
</feature>
<feature type="compositionally biased region" description="Basic and acidic residues" evidence="8">
    <location>
        <begin position="268"/>
        <end position="337"/>
    </location>
</feature>
<feature type="compositionally biased region" description="Acidic residues" evidence="8">
    <location>
        <begin position="214"/>
        <end position="234"/>
    </location>
</feature>
<keyword evidence="9" id="KW-0812">Transmembrane</keyword>
<evidence type="ECO:0000313" key="12">
    <source>
        <dbReference type="Proteomes" id="UP000823388"/>
    </source>
</evidence>
<keyword evidence="6 7" id="KW-0539">Nucleus</keyword>
<protein>
    <recommendedName>
        <fullName evidence="7">Pre-mRNA-splicing factor 38</fullName>
    </recommendedName>
</protein>
<evidence type="ECO:0000256" key="2">
    <source>
        <dbReference type="ARBA" id="ARBA00006164"/>
    </source>
</evidence>
<dbReference type="AlphaFoldDB" id="A0A8T0VMI0"/>
<feature type="compositionally biased region" description="Basic and acidic residues" evidence="8">
    <location>
        <begin position="348"/>
        <end position="359"/>
    </location>
</feature>
<keyword evidence="3 7" id="KW-0507">mRNA processing</keyword>
<evidence type="ECO:0000256" key="6">
    <source>
        <dbReference type="ARBA" id="ARBA00023242"/>
    </source>
</evidence>
<comment type="subcellular location">
    <subcellularLocation>
        <location evidence="1 7">Nucleus</location>
    </subcellularLocation>
</comment>
<dbReference type="GO" id="GO:0000398">
    <property type="term" value="P:mRNA splicing, via spliceosome"/>
    <property type="evidence" value="ECO:0007669"/>
    <property type="project" value="UniProtKB-UniRule"/>
</dbReference>
<dbReference type="Proteomes" id="UP000823388">
    <property type="component" value="Chromosome 2N"/>
</dbReference>
<evidence type="ECO:0000256" key="1">
    <source>
        <dbReference type="ARBA" id="ARBA00004123"/>
    </source>
</evidence>
<proteinExistence type="inferred from homology"/>
<reference evidence="11 12" key="1">
    <citation type="submission" date="2020-05" db="EMBL/GenBank/DDBJ databases">
        <title>WGS assembly of Panicum virgatum.</title>
        <authorList>
            <person name="Lovell J.T."/>
            <person name="Jenkins J."/>
            <person name="Shu S."/>
            <person name="Juenger T.E."/>
            <person name="Schmutz J."/>
        </authorList>
    </citation>
    <scope>NUCLEOTIDE SEQUENCE [LARGE SCALE GENOMIC DNA]</scope>
    <source>
        <strain evidence="12">cv. AP13</strain>
    </source>
</reference>
<dbReference type="InterPro" id="IPR024767">
    <property type="entry name" value="PRP38_C"/>
</dbReference>